<dbReference type="CDD" id="cd18793">
    <property type="entry name" value="SF2_C_SNF"/>
    <property type="match status" value="1"/>
</dbReference>
<dbReference type="AlphaFoldDB" id="A0A6C0FEL7"/>
<dbReference type="Gene3D" id="3.40.50.300">
    <property type="entry name" value="P-loop containing nucleotide triphosphate hydrolases"/>
    <property type="match status" value="2"/>
</dbReference>
<dbReference type="Pfam" id="PF00271">
    <property type="entry name" value="Helicase_C"/>
    <property type="match status" value="1"/>
</dbReference>
<feature type="region of interest" description="Disordered" evidence="2">
    <location>
        <begin position="1"/>
        <end position="110"/>
    </location>
</feature>
<dbReference type="EMBL" id="MN738840">
    <property type="protein sequence ID" value="QHT39281.1"/>
    <property type="molecule type" value="Genomic_DNA"/>
</dbReference>
<proteinExistence type="predicted"/>
<name>A0A6C0FEL7_9ZZZZ</name>
<keyword evidence="1" id="KW-0378">Hydrolase</keyword>
<dbReference type="GO" id="GO:0016787">
    <property type="term" value="F:hydrolase activity"/>
    <property type="evidence" value="ECO:0007669"/>
    <property type="project" value="UniProtKB-KW"/>
</dbReference>
<reference evidence="4" key="1">
    <citation type="journal article" date="2020" name="Nature">
        <title>Giant virus diversity and host interactions through global metagenomics.</title>
        <authorList>
            <person name="Schulz F."/>
            <person name="Roux S."/>
            <person name="Paez-Espino D."/>
            <person name="Jungbluth S."/>
            <person name="Walsh D.A."/>
            <person name="Denef V.J."/>
            <person name="McMahon K.D."/>
            <person name="Konstantinidis K.T."/>
            <person name="Eloe-Fadrosh E.A."/>
            <person name="Kyrpides N.C."/>
            <person name="Woyke T."/>
        </authorList>
    </citation>
    <scope>NUCLEOTIDE SEQUENCE</scope>
    <source>
        <strain evidence="4">GVMAG-S-ERX556126-94</strain>
    </source>
</reference>
<organism evidence="4">
    <name type="scientific">viral metagenome</name>
    <dbReference type="NCBI Taxonomy" id="1070528"/>
    <lineage>
        <taxon>unclassified sequences</taxon>
        <taxon>metagenomes</taxon>
        <taxon>organismal metagenomes</taxon>
    </lineage>
</organism>
<dbReference type="SMART" id="SM00490">
    <property type="entry name" value="HELICc"/>
    <property type="match status" value="1"/>
</dbReference>
<evidence type="ECO:0000313" key="4">
    <source>
        <dbReference type="EMBL" id="QHT39281.1"/>
    </source>
</evidence>
<dbReference type="InterPro" id="IPR049730">
    <property type="entry name" value="SNF2/RAD54-like_C"/>
</dbReference>
<feature type="compositionally biased region" description="Basic and acidic residues" evidence="2">
    <location>
        <begin position="8"/>
        <end position="19"/>
    </location>
</feature>
<feature type="compositionally biased region" description="Polar residues" evidence="2">
    <location>
        <begin position="40"/>
        <end position="63"/>
    </location>
</feature>
<feature type="domain" description="Helicase C-terminal" evidence="3">
    <location>
        <begin position="815"/>
        <end position="916"/>
    </location>
</feature>
<feature type="compositionally biased region" description="Basic and acidic residues" evidence="2">
    <location>
        <begin position="25"/>
        <end position="35"/>
    </location>
</feature>
<dbReference type="SUPFAM" id="SSF52540">
    <property type="entry name" value="P-loop containing nucleoside triphosphate hydrolases"/>
    <property type="match status" value="2"/>
</dbReference>
<evidence type="ECO:0000256" key="1">
    <source>
        <dbReference type="ARBA" id="ARBA00022801"/>
    </source>
</evidence>
<evidence type="ECO:0000259" key="3">
    <source>
        <dbReference type="SMART" id="SM00490"/>
    </source>
</evidence>
<accession>A0A6C0FEL7</accession>
<sequence length="1246" mass="145951">MEIYTRTRKYDKEAIDRIQEKHRKEREEFDKKAEEDPTLVQGSSIQSDDSTFSPKSPRYASNSWEEDDSITSLPEYEEGPTYNPESPRGSPTLGEEGEHVGISDEEPEDPSAELIQLEDLDNKTVSQHRKAFVNWVNNVFYERIKDLNHDSPLKIYQTLVQQYLSYETPYRGLLVYHGLGTGKTATAISLAEGLRGQMRINTLLPASLETNFIGEIMGDKVKGKMGWGKDELNIDNNWSFVKISEIDDDFKDSYKLDGKVLRIIQNETVRAVKQYEDKELEKRAKSIRGFFIPDKNGTKYEDLEQEQQEFLKKELEYLIKTKYNFIHYNPFPKVKTDHIKTGDDDKDDAEEDEDLYLLDEEQKKKVLTNNMKIVKDLEKRLKYNKKNFNVDSPFYGECVVIDEVHNFVREILNPASKPSKVFYEWIVNAENVKLVFLSGTPVINKPSEIAVLYNMLKGLIKIYTFTIKSDLNVEDVIRRCNEVFYKNPSLIELFYVEKKMGKIVISFIQERTGFESLMDPNDKNEVVYTVQSKKEDFEHFNVFINEIYDGLHEIFDEEDIVPSKETYNDLSPRIKSGLLRGKHTIYDKELNIVFNRKQKLFDILEDDVLTDMTNNDNFMRYFFEGRDEIPEIKRILMKRMLMGLTSYYPIDRSSIVDMPIVVDPEYLPIGLENHKIVQKLNVVPCMMSQTQFEKYMEMWSKEKSIDALARMRGYDEDSPFHYHMRTRQSCNIVYLDDDFRTTKKTEDNKGLIEDMKAKAYQKILDDNSLGIDKDLKNLSPKMFQIMNNINKFMKDGKPTGKILFYSDFRSDGGSEAFELVLKSNGYQKFDTKDPQKEKGKRYTFITGSEGPEERSVSKEYFNDETNKHGEYIQIMIISSAGAEGISLTCVRQVHILEPFWNYVRIDQVLGRAIRMRSHTQLPKEDRNVEQYLYLSTLPRGDNLESVYKSLKADENHTWLIPEFTEENIKVELNKPEYKDFKEVLDSIIRVNVDTGGESADNHLFEIMERKYRVSLEINSVIKESSLDCIQHTRDDPELNDKCIRFSDKLSGEIAYFPGISAKVLENIDIVQLKAKYLYHIKPNVYVISASNDEGNNLFIYYEYLSTEEKEPDIRYIREKGRRLCDVYIDSMMILNYVDKEHPYNKRLGKEFSVYQEMYTLDDDVIDEYISQDEFPPLKQLLVKDSLKGYKLKYNVNDTFYYMGLDSILPDICIQRVYPYQLYIDDNYKIDNIPPRVIYNGELFINV</sequence>
<evidence type="ECO:0000256" key="2">
    <source>
        <dbReference type="SAM" id="MobiDB-lite"/>
    </source>
</evidence>
<dbReference type="InterPro" id="IPR001650">
    <property type="entry name" value="Helicase_C-like"/>
</dbReference>
<dbReference type="InterPro" id="IPR027417">
    <property type="entry name" value="P-loop_NTPase"/>
</dbReference>
<protein>
    <recommendedName>
        <fullName evidence="3">Helicase C-terminal domain-containing protein</fullName>
    </recommendedName>
</protein>